<sequence>MINLKHFNTYKIILFTLLMCFFTLFSFAQEPTANKENFWSSVEYGGGIGLNFGDGFFSGSLSPNALYRFNPYVATGIGLNFSYSSQKDVFKSTVLGGSVIGLFNPYREVQISTEFEQLHVSRKFDDRFVTNLKEDYWYPALFLGAGYTNSNVTIGIRYDVLYDKDKSIYSEAWMPFVRFRF</sequence>
<feature type="signal peptide" evidence="1">
    <location>
        <begin position="1"/>
        <end position="28"/>
    </location>
</feature>
<proteinExistence type="predicted"/>
<evidence type="ECO:0008006" key="4">
    <source>
        <dbReference type="Google" id="ProtNLM"/>
    </source>
</evidence>
<organism evidence="2 3">
    <name type="scientific">Winogradskyella thalassocola</name>
    <dbReference type="NCBI Taxonomy" id="262004"/>
    <lineage>
        <taxon>Bacteria</taxon>
        <taxon>Pseudomonadati</taxon>
        <taxon>Bacteroidota</taxon>
        <taxon>Flavobacteriia</taxon>
        <taxon>Flavobacteriales</taxon>
        <taxon>Flavobacteriaceae</taxon>
        <taxon>Winogradskyella</taxon>
    </lineage>
</organism>
<keyword evidence="3" id="KW-1185">Reference proteome</keyword>
<keyword evidence="1" id="KW-0732">Signal</keyword>
<evidence type="ECO:0000313" key="3">
    <source>
        <dbReference type="Proteomes" id="UP000199492"/>
    </source>
</evidence>
<protein>
    <recommendedName>
        <fullName evidence="4">Alpha-ketoglutarate decarboxylase</fullName>
    </recommendedName>
</protein>
<feature type="chain" id="PRO_5011529076" description="Alpha-ketoglutarate decarboxylase" evidence="1">
    <location>
        <begin position="29"/>
        <end position="181"/>
    </location>
</feature>
<dbReference type="AlphaFoldDB" id="A0A1G7VR11"/>
<evidence type="ECO:0000313" key="2">
    <source>
        <dbReference type="EMBL" id="SDG62256.1"/>
    </source>
</evidence>
<reference evidence="3" key="1">
    <citation type="submission" date="2016-10" db="EMBL/GenBank/DDBJ databases">
        <authorList>
            <person name="Varghese N."/>
            <person name="Submissions S."/>
        </authorList>
    </citation>
    <scope>NUCLEOTIDE SEQUENCE [LARGE SCALE GENOMIC DNA]</scope>
    <source>
        <strain evidence="3">DSM 15363</strain>
    </source>
</reference>
<accession>A0A1G7VR11</accession>
<name>A0A1G7VR11_9FLAO</name>
<dbReference type="EMBL" id="FNCZ01000001">
    <property type="protein sequence ID" value="SDG62256.1"/>
    <property type="molecule type" value="Genomic_DNA"/>
</dbReference>
<evidence type="ECO:0000256" key="1">
    <source>
        <dbReference type="SAM" id="SignalP"/>
    </source>
</evidence>
<dbReference type="STRING" id="262004.SAMN04489796_101107"/>
<gene>
    <name evidence="2" type="ORF">SAMN04489796_101107</name>
</gene>
<dbReference type="Proteomes" id="UP000199492">
    <property type="component" value="Unassembled WGS sequence"/>
</dbReference>